<dbReference type="PANTHER" id="PTHR24241:SF76">
    <property type="entry name" value="NEUROPEPTIDE SIFAMIDE RECEPTOR"/>
    <property type="match status" value="1"/>
</dbReference>
<feature type="transmembrane region" description="Helical" evidence="11">
    <location>
        <begin position="122"/>
        <end position="147"/>
    </location>
</feature>
<dbReference type="OrthoDB" id="5975505at2759"/>
<evidence type="ECO:0000256" key="10">
    <source>
        <dbReference type="RuleBase" id="RU000688"/>
    </source>
</evidence>
<keyword evidence="8 10" id="KW-0675">Receptor</keyword>
<evidence type="ECO:0000256" key="6">
    <source>
        <dbReference type="ARBA" id="ARBA00023040"/>
    </source>
</evidence>
<dbReference type="GO" id="GO:0042277">
    <property type="term" value="F:peptide binding"/>
    <property type="evidence" value="ECO:0007669"/>
    <property type="project" value="TreeGrafter"/>
</dbReference>
<dbReference type="PROSITE" id="PS50262">
    <property type="entry name" value="G_PROTEIN_RECEP_F1_2"/>
    <property type="match status" value="1"/>
</dbReference>
<protein>
    <recommendedName>
        <fullName evidence="12">G-protein coupled receptors family 1 profile domain-containing protein</fullName>
    </recommendedName>
</protein>
<evidence type="ECO:0000256" key="2">
    <source>
        <dbReference type="ARBA" id="ARBA00010663"/>
    </source>
</evidence>
<organism evidence="13 14">
    <name type="scientific">Coptotermes formosanus</name>
    <name type="common">Formosan subterranean termite</name>
    <dbReference type="NCBI Taxonomy" id="36987"/>
    <lineage>
        <taxon>Eukaryota</taxon>
        <taxon>Metazoa</taxon>
        <taxon>Ecdysozoa</taxon>
        <taxon>Arthropoda</taxon>
        <taxon>Hexapoda</taxon>
        <taxon>Insecta</taxon>
        <taxon>Pterygota</taxon>
        <taxon>Neoptera</taxon>
        <taxon>Polyneoptera</taxon>
        <taxon>Dictyoptera</taxon>
        <taxon>Blattodea</taxon>
        <taxon>Blattoidea</taxon>
        <taxon>Termitoidae</taxon>
        <taxon>Rhinotermitidae</taxon>
        <taxon>Coptotermes</taxon>
    </lineage>
</organism>
<evidence type="ECO:0000256" key="5">
    <source>
        <dbReference type="ARBA" id="ARBA00022989"/>
    </source>
</evidence>
<feature type="domain" description="G-protein coupled receptors family 1 profile" evidence="12">
    <location>
        <begin position="92"/>
        <end position="355"/>
    </location>
</feature>
<dbReference type="CDD" id="cd14993">
    <property type="entry name" value="7tmA_CCKR-like"/>
    <property type="match status" value="1"/>
</dbReference>
<dbReference type="InterPro" id="IPR000611">
    <property type="entry name" value="NPY_rcpt"/>
</dbReference>
<name>A0A6L2PJQ7_COPFO</name>
<sequence length="487" mass="54358">MISHSVCAVFMISRVVDYGLDNLRLITGRERCRLSRSCCDWWAKVTLAEEYNASDSATTSTPPVVPKFRHSLSVTIFFCVAYTLVFAVGVVGNCFVVGVVYRIPRMRSPTNLFIANLACADLLVNVLCLPFTLVGNIMSAWIMGWVICKTVPYLQGVSVSASINTLVAISVERCLAICYPLKWQMTSRACRIVVVVIWTFSLIITLPWAIFFGLHPLEGSDVQICMESWPTPDNGNIYFVVAHLVMCYLFPLTLISVCYLLIWRRVCRRTLPGEPYPHGGVMDVMIHRSKVKVIKMLLVVVVSFALSWLPLYVLVTRIKFGGPFCSEREEAMIHSLLPIAQWLGASNSCINPVLYAFFNKKFRVGFKSILDSRSCCKPLRYNNELSASVRSNLSCRVNTKNGSAFVTRMTVARPRSIKSKPHASSGNVQRHNSTSAAAVMRMNKSNDNYINRYARTCTIPSSETEKSHHIIKPSSVSALSAMNATSV</sequence>
<evidence type="ECO:0000313" key="13">
    <source>
        <dbReference type="EMBL" id="GFG31422.1"/>
    </source>
</evidence>
<evidence type="ECO:0000256" key="9">
    <source>
        <dbReference type="ARBA" id="ARBA00023224"/>
    </source>
</evidence>
<accession>A0A6L2PJQ7</accession>
<gene>
    <name evidence="13" type="ORF">Cfor_09274</name>
</gene>
<dbReference type="AlphaFoldDB" id="A0A6L2PJQ7"/>
<dbReference type="Gene3D" id="1.20.1070.10">
    <property type="entry name" value="Rhodopsin 7-helix transmembrane proteins"/>
    <property type="match status" value="1"/>
</dbReference>
<dbReference type="GO" id="GO:0004983">
    <property type="term" value="F:neuropeptide Y receptor activity"/>
    <property type="evidence" value="ECO:0007669"/>
    <property type="project" value="InterPro"/>
</dbReference>
<comment type="caution">
    <text evidence="13">The sequence shown here is derived from an EMBL/GenBank/DDBJ whole genome shotgun (WGS) entry which is preliminary data.</text>
</comment>
<keyword evidence="5 11" id="KW-1133">Transmembrane helix</keyword>
<reference evidence="14" key="1">
    <citation type="submission" date="2020-01" db="EMBL/GenBank/DDBJ databases">
        <title>Draft genome sequence of the Termite Coptotermes fromosanus.</title>
        <authorList>
            <person name="Itakura S."/>
            <person name="Yosikawa Y."/>
            <person name="Umezawa K."/>
        </authorList>
    </citation>
    <scope>NUCLEOTIDE SEQUENCE [LARGE SCALE GENOMIC DNA]</scope>
</reference>
<dbReference type="SMART" id="SM01381">
    <property type="entry name" value="7TM_GPCR_Srsx"/>
    <property type="match status" value="1"/>
</dbReference>
<evidence type="ECO:0000256" key="7">
    <source>
        <dbReference type="ARBA" id="ARBA00023136"/>
    </source>
</evidence>
<dbReference type="PRINTS" id="PR00237">
    <property type="entry name" value="GPCRRHODOPSN"/>
</dbReference>
<dbReference type="EMBL" id="BLKM01007732">
    <property type="protein sequence ID" value="GFG31422.1"/>
    <property type="molecule type" value="Genomic_DNA"/>
</dbReference>
<feature type="transmembrane region" description="Helical" evidence="11">
    <location>
        <begin position="192"/>
        <end position="217"/>
    </location>
</feature>
<dbReference type="FunFam" id="1.20.1070.10:FF:000291">
    <property type="entry name" value="Predicted protein"/>
    <property type="match status" value="1"/>
</dbReference>
<evidence type="ECO:0000256" key="3">
    <source>
        <dbReference type="ARBA" id="ARBA00022475"/>
    </source>
</evidence>
<feature type="transmembrane region" description="Helical" evidence="11">
    <location>
        <begin position="153"/>
        <end position="171"/>
    </location>
</feature>
<evidence type="ECO:0000259" key="12">
    <source>
        <dbReference type="PROSITE" id="PS50262"/>
    </source>
</evidence>
<dbReference type="SUPFAM" id="SSF81321">
    <property type="entry name" value="Family A G protein-coupled receptor-like"/>
    <property type="match status" value="1"/>
</dbReference>
<feature type="transmembrane region" description="Helical" evidence="11">
    <location>
        <begin position="296"/>
        <end position="315"/>
    </location>
</feature>
<comment type="similarity">
    <text evidence="2 10">Belongs to the G-protein coupled receptor 1 family.</text>
</comment>
<dbReference type="Proteomes" id="UP000502823">
    <property type="component" value="Unassembled WGS sequence"/>
</dbReference>
<dbReference type="InterPro" id="IPR000276">
    <property type="entry name" value="GPCR_Rhodpsn"/>
</dbReference>
<evidence type="ECO:0000256" key="4">
    <source>
        <dbReference type="ARBA" id="ARBA00022692"/>
    </source>
</evidence>
<proteinExistence type="inferred from homology"/>
<evidence type="ECO:0000256" key="8">
    <source>
        <dbReference type="ARBA" id="ARBA00023170"/>
    </source>
</evidence>
<keyword evidence="7 11" id="KW-0472">Membrane</keyword>
<evidence type="ECO:0000256" key="1">
    <source>
        <dbReference type="ARBA" id="ARBA00004651"/>
    </source>
</evidence>
<dbReference type="InParanoid" id="A0A6L2PJQ7"/>
<feature type="transmembrane region" description="Helical" evidence="11">
    <location>
        <begin position="74"/>
        <end position="101"/>
    </location>
</feature>
<dbReference type="InterPro" id="IPR017452">
    <property type="entry name" value="GPCR_Rhodpsn_7TM"/>
</dbReference>
<keyword evidence="4 10" id="KW-0812">Transmembrane</keyword>
<evidence type="ECO:0000313" key="14">
    <source>
        <dbReference type="Proteomes" id="UP000502823"/>
    </source>
</evidence>
<evidence type="ECO:0000256" key="11">
    <source>
        <dbReference type="SAM" id="Phobius"/>
    </source>
</evidence>
<feature type="transmembrane region" description="Helical" evidence="11">
    <location>
        <begin position="237"/>
        <end position="262"/>
    </location>
</feature>
<dbReference type="PRINTS" id="PR01012">
    <property type="entry name" value="NRPEPTIDEYR"/>
</dbReference>
<dbReference type="GO" id="GO:0005886">
    <property type="term" value="C:plasma membrane"/>
    <property type="evidence" value="ECO:0007669"/>
    <property type="project" value="UniProtKB-SubCell"/>
</dbReference>
<keyword evidence="9 10" id="KW-0807">Transducer</keyword>
<dbReference type="GO" id="GO:0032870">
    <property type="term" value="P:cellular response to hormone stimulus"/>
    <property type="evidence" value="ECO:0007669"/>
    <property type="project" value="TreeGrafter"/>
</dbReference>
<dbReference type="PANTHER" id="PTHR24241">
    <property type="entry name" value="NEUROPEPTIDE RECEPTOR-RELATED G-PROTEIN COUPLED RECEPTOR"/>
    <property type="match status" value="1"/>
</dbReference>
<keyword evidence="6 10" id="KW-0297">G-protein coupled receptor</keyword>
<keyword evidence="3" id="KW-1003">Cell membrane</keyword>
<comment type="subcellular location">
    <subcellularLocation>
        <location evidence="1">Cell membrane</location>
        <topology evidence="1">Multi-pass membrane protein</topology>
    </subcellularLocation>
</comment>
<dbReference type="PROSITE" id="PS00237">
    <property type="entry name" value="G_PROTEIN_RECEP_F1_1"/>
    <property type="match status" value="1"/>
</dbReference>
<dbReference type="Pfam" id="PF00001">
    <property type="entry name" value="7tm_1"/>
    <property type="match status" value="1"/>
</dbReference>
<keyword evidence="14" id="KW-1185">Reference proteome</keyword>
<dbReference type="FunCoup" id="A0A6L2PJQ7">
    <property type="interactions" value="66"/>
</dbReference>